<evidence type="ECO:0000313" key="3">
    <source>
        <dbReference type="Proteomes" id="UP000657918"/>
    </source>
</evidence>
<dbReference type="Proteomes" id="UP000657918">
    <property type="component" value="Unassembled WGS sequence"/>
</dbReference>
<dbReference type="AlphaFoldDB" id="A0A835J2T5"/>
<keyword evidence="1" id="KW-0472">Membrane</keyword>
<name>A0A835J2T5_9ROSI</name>
<sequence>MEEVKQINVEVSRATTAEEEAQGKGLVDGIMEFQEVTESSGPLQPKSLNELASAYNSAFRHRYGSKEKSKLEQVVIKVNLDSSTDGYLASKHAAEIAGVESVELGGPDRNLLEVIGDGVDAGHLVTLLRKKFGNAKLISPGPVKEPMKDVMEDEPVMIKEEENEPVLQPPVSSSIPRCLHPISESAVDTVGTTKLNGAMEMETRTKTHSNLSLENTKSSCKTKTAEWALLITSLLLEAISAIFDQLGYALTSMVMAFVALLLSIIDLIHKAREKGITCDGRGLLPCFYRHPSHDFQNRKPFGSLVEYFGFAGAVWQCSYTTVGYHYTHQKLDNPIKICLLPFIFALCVLISKLVKSSQHESLVGLKPA</sequence>
<organism evidence="2 3">
    <name type="scientific">Salix dunnii</name>
    <dbReference type="NCBI Taxonomy" id="1413687"/>
    <lineage>
        <taxon>Eukaryota</taxon>
        <taxon>Viridiplantae</taxon>
        <taxon>Streptophyta</taxon>
        <taxon>Embryophyta</taxon>
        <taxon>Tracheophyta</taxon>
        <taxon>Spermatophyta</taxon>
        <taxon>Magnoliopsida</taxon>
        <taxon>eudicotyledons</taxon>
        <taxon>Gunneridae</taxon>
        <taxon>Pentapetalae</taxon>
        <taxon>rosids</taxon>
        <taxon>fabids</taxon>
        <taxon>Malpighiales</taxon>
        <taxon>Salicaceae</taxon>
        <taxon>Saliceae</taxon>
        <taxon>Salix</taxon>
    </lineage>
</organism>
<evidence type="ECO:0008006" key="4">
    <source>
        <dbReference type="Google" id="ProtNLM"/>
    </source>
</evidence>
<gene>
    <name evidence="2" type="ORF">SADUNF_Sadunf18G0018200</name>
</gene>
<keyword evidence="1" id="KW-1133">Transmembrane helix</keyword>
<dbReference type="OrthoDB" id="835968at2759"/>
<accession>A0A835J2T5</accession>
<evidence type="ECO:0000256" key="1">
    <source>
        <dbReference type="SAM" id="Phobius"/>
    </source>
</evidence>
<keyword evidence="3" id="KW-1185">Reference proteome</keyword>
<dbReference type="PANTHER" id="PTHR48473:SF1">
    <property type="entry name" value="TIR DOMAIN-CONTAINING PROTEIN"/>
    <property type="match status" value="1"/>
</dbReference>
<dbReference type="Gene3D" id="3.30.70.100">
    <property type="match status" value="1"/>
</dbReference>
<dbReference type="EMBL" id="JADGMS010000018">
    <property type="protein sequence ID" value="KAF9662100.1"/>
    <property type="molecule type" value="Genomic_DNA"/>
</dbReference>
<dbReference type="PANTHER" id="PTHR48473">
    <property type="entry name" value="TIR DOMAIN-CONTAINING PROTEIN"/>
    <property type="match status" value="1"/>
</dbReference>
<comment type="caution">
    <text evidence="2">The sequence shown here is derived from an EMBL/GenBank/DDBJ whole genome shotgun (WGS) entry which is preliminary data.</text>
</comment>
<reference evidence="2 3" key="1">
    <citation type="submission" date="2020-10" db="EMBL/GenBank/DDBJ databases">
        <title>Plant Genome Project.</title>
        <authorList>
            <person name="Zhang R.-G."/>
        </authorList>
    </citation>
    <scope>NUCLEOTIDE SEQUENCE [LARGE SCALE GENOMIC DNA]</scope>
    <source>
        <strain evidence="2">FAFU-HL-1</strain>
        <tissue evidence="2">Leaf</tissue>
    </source>
</reference>
<proteinExistence type="predicted"/>
<evidence type="ECO:0000313" key="2">
    <source>
        <dbReference type="EMBL" id="KAF9662100.1"/>
    </source>
</evidence>
<protein>
    <recommendedName>
        <fullName evidence="4">HMA domain-containing protein</fullName>
    </recommendedName>
</protein>
<keyword evidence="1" id="KW-0812">Transmembrane</keyword>
<feature type="transmembrane region" description="Helical" evidence="1">
    <location>
        <begin position="249"/>
        <end position="268"/>
    </location>
</feature>